<keyword evidence="7" id="KW-0539">Nucleus</keyword>
<reference evidence="12 13" key="1">
    <citation type="journal article" date="2018" name="IMA Fungus">
        <title>IMA Genome-F 9: Draft genome sequence of Annulohypoxylon stygium, Aspergillus mulundensis, Berkeleyomyces basicola (syn. Thielaviopsis basicola), Ceratocystis smalleyi, two Cercospora beticola strains, Coleophoma cylindrospora, Fusarium fracticaudum, Phialophora cf. hyalina, and Morchella septimelata.</title>
        <authorList>
            <person name="Wingfield B.D."/>
            <person name="Bills G.F."/>
            <person name="Dong Y."/>
            <person name="Huang W."/>
            <person name="Nel W.J."/>
            <person name="Swalarsk-Parry B.S."/>
            <person name="Vaghefi N."/>
            <person name="Wilken P.M."/>
            <person name="An Z."/>
            <person name="de Beer Z.W."/>
            <person name="De Vos L."/>
            <person name="Chen L."/>
            <person name="Duong T.A."/>
            <person name="Gao Y."/>
            <person name="Hammerbacher A."/>
            <person name="Kikkert J.R."/>
            <person name="Li Y."/>
            <person name="Li H."/>
            <person name="Li K."/>
            <person name="Li Q."/>
            <person name="Liu X."/>
            <person name="Ma X."/>
            <person name="Naidoo K."/>
            <person name="Pethybridge S.J."/>
            <person name="Sun J."/>
            <person name="Steenkamp E.T."/>
            <person name="van der Nest M.A."/>
            <person name="van Wyk S."/>
            <person name="Wingfield M.J."/>
            <person name="Xiong C."/>
            <person name="Yue Q."/>
            <person name="Zhang X."/>
        </authorList>
    </citation>
    <scope>NUCLEOTIDE SEQUENCE [LARGE SCALE GENOMIC DNA]</scope>
    <source>
        <strain evidence="12 13">BP6252</strain>
    </source>
</reference>
<evidence type="ECO:0000256" key="1">
    <source>
        <dbReference type="ARBA" id="ARBA00004123"/>
    </source>
</evidence>
<dbReference type="Pfam" id="PF01426">
    <property type="entry name" value="BAH"/>
    <property type="match status" value="1"/>
</dbReference>
<evidence type="ECO:0000256" key="5">
    <source>
        <dbReference type="ARBA" id="ARBA00023117"/>
    </source>
</evidence>
<dbReference type="Proteomes" id="UP000256645">
    <property type="component" value="Unassembled WGS sequence"/>
</dbReference>
<dbReference type="GO" id="GO:0006368">
    <property type="term" value="P:transcription elongation by RNA polymerase II"/>
    <property type="evidence" value="ECO:0007669"/>
    <property type="project" value="TreeGrafter"/>
</dbReference>
<feature type="compositionally biased region" description="Polar residues" evidence="9">
    <location>
        <begin position="637"/>
        <end position="651"/>
    </location>
</feature>
<feature type="domain" description="Bromo" evidence="10">
    <location>
        <begin position="284"/>
        <end position="354"/>
    </location>
</feature>
<dbReference type="PANTHER" id="PTHR16062">
    <property type="entry name" value="SWI/SNF-RELATED"/>
    <property type="match status" value="1"/>
</dbReference>
<dbReference type="CDD" id="cd04369">
    <property type="entry name" value="Bromodomain"/>
    <property type="match status" value="1"/>
</dbReference>
<evidence type="ECO:0000259" key="10">
    <source>
        <dbReference type="PROSITE" id="PS50014"/>
    </source>
</evidence>
<evidence type="ECO:0000256" key="8">
    <source>
        <dbReference type="PROSITE-ProRule" id="PRU00035"/>
    </source>
</evidence>
<name>A0A3D8R1Z4_9HELO</name>
<keyword evidence="2" id="KW-0677">Repeat</keyword>
<feature type="domain" description="Bromo" evidence="10">
    <location>
        <begin position="114"/>
        <end position="184"/>
    </location>
</feature>
<gene>
    <name evidence="12" type="ORF">BP6252_09374</name>
</gene>
<dbReference type="Pfam" id="PF00439">
    <property type="entry name" value="Bromodomain"/>
    <property type="match status" value="2"/>
</dbReference>
<dbReference type="Gene3D" id="1.20.920.10">
    <property type="entry name" value="Bromodomain-like"/>
    <property type="match status" value="2"/>
</dbReference>
<feature type="compositionally biased region" description="Polar residues" evidence="9">
    <location>
        <begin position="725"/>
        <end position="744"/>
    </location>
</feature>
<feature type="domain" description="BAH" evidence="11">
    <location>
        <begin position="396"/>
        <end position="515"/>
    </location>
</feature>
<dbReference type="InterPro" id="IPR001025">
    <property type="entry name" value="BAH_dom"/>
</dbReference>
<sequence>MNSAMERETRTRVREALRIIERDLALKQEPEEKHKNLNTKYRDWKTKPAKHFCARSDKVFENLLKFYSCENIAAMNVDELSSAVAAATTPELSREDFDRMRAFVEAIANKKNNSGSSITVEFQRLVNKKMYPTYYTTIKEPVALSTINGKINKKSYNSYEEFIRDFALIAHNAQTFNEPGTEIFDDALALLDALKAELQKWVDAGTITAAEATLPEFGTYSSSSEDEDDDDDDEDGLKSSQSGAKVSAGQDSQKKSVRPPKLLTPMEGRIHNMLKSIQKAKTDDGQSKITDFMKLPDKSEYPSYYQEIKQPVALDIIKRKAKRKLYRSVDEALADVELMFDNAMQYNEESSAIWTYASTLREEAKASAEFEKKKPDSDFVDDLGKIPLSQILHNGEVWKIGDWVHIANANDANKPIVAQIFRTYQDRNGQHWINACWYYRPEQTVHQFERHFWENEVLKSGLYVDHKIDEVKERCFVMFHTRYFKGRPVEYPDLKHVYVCEARYNEDKAEINKIKTWTSCIPDEVREKDYMMDFFEVPRLTKKFPSPIKHLLREDAMEDDPLPKPTWGQPNCPPIVGAVHCRPPPPNQSPPPSPTPPPATQATIESARRPATERAVRDHSDTGLQNPYARAAPSPMPMSTGNHATLGQNYLHSLPSMSPAPLVHQNSYGSQGSASHSAVPQSYQQGSTFNQYSAMSPGGTSQPANHTMNYDSMRPQSGTYRPGTQGASFGGSSNVYNPPRQSETYTLHDDANATIPADIRNQFPCDDEGRVLFFSKPPFVPAVEDEPELQTLTLHEMAELIRARNRKEDEGARKLKENGLPRFNAARLAQLHQIFVQNGGVKMPTAELSKEYQDQVSAKIGIYRLGNTNFIQDSAAAFRKLGKHYEQGDLDAETLKNHKEQFNKQFVEGMSKQIDEDYRGWFGDQGPAMRAFRDAQIAYRQAVAQDKKRRHEEFEEDAAERKKVRIWGYRTDGTPFGDAPPRRNA</sequence>
<accession>A0A3D8R1Z4</accession>
<evidence type="ECO:0000256" key="3">
    <source>
        <dbReference type="ARBA" id="ARBA00022853"/>
    </source>
</evidence>
<keyword evidence="5 8" id="KW-0103">Bromodomain</keyword>
<feature type="region of interest" description="Disordered" evidence="9">
    <location>
        <begin position="217"/>
        <end position="265"/>
    </location>
</feature>
<dbReference type="GO" id="GO:0016586">
    <property type="term" value="C:RSC-type complex"/>
    <property type="evidence" value="ECO:0007669"/>
    <property type="project" value="InterPro"/>
</dbReference>
<dbReference type="EMBL" id="PDLM01000010">
    <property type="protein sequence ID" value="RDW67978.1"/>
    <property type="molecule type" value="Genomic_DNA"/>
</dbReference>
<dbReference type="InterPro" id="IPR037382">
    <property type="entry name" value="Rsc/polybromo"/>
</dbReference>
<evidence type="ECO:0000256" key="4">
    <source>
        <dbReference type="ARBA" id="ARBA00023015"/>
    </source>
</evidence>
<keyword evidence="6" id="KW-0804">Transcription</keyword>
<dbReference type="SMART" id="SM00439">
    <property type="entry name" value="BAH"/>
    <property type="match status" value="1"/>
</dbReference>
<dbReference type="InterPro" id="IPR018359">
    <property type="entry name" value="Bromodomain_CS"/>
</dbReference>
<dbReference type="AlphaFoldDB" id="A0A3D8R1Z4"/>
<evidence type="ECO:0000256" key="2">
    <source>
        <dbReference type="ARBA" id="ARBA00022737"/>
    </source>
</evidence>
<feature type="compositionally biased region" description="Polar residues" evidence="9">
    <location>
        <begin position="664"/>
        <end position="719"/>
    </location>
</feature>
<dbReference type="PROSITE" id="PS00633">
    <property type="entry name" value="BROMODOMAIN_1"/>
    <property type="match status" value="1"/>
</dbReference>
<keyword evidence="13" id="KW-1185">Reference proteome</keyword>
<comment type="subcellular location">
    <subcellularLocation>
        <location evidence="1">Nucleus</location>
    </subcellularLocation>
</comment>
<evidence type="ECO:0000313" key="12">
    <source>
        <dbReference type="EMBL" id="RDW67978.1"/>
    </source>
</evidence>
<dbReference type="STRING" id="1849047.A0A3D8R1Z4"/>
<dbReference type="InterPro" id="IPR036427">
    <property type="entry name" value="Bromodomain-like_sf"/>
</dbReference>
<feature type="compositionally biased region" description="Basic and acidic residues" evidence="9">
    <location>
        <begin position="606"/>
        <end position="621"/>
    </location>
</feature>
<keyword evidence="3" id="KW-0156">Chromatin regulator</keyword>
<dbReference type="GO" id="GO:0006338">
    <property type="term" value="P:chromatin remodeling"/>
    <property type="evidence" value="ECO:0007669"/>
    <property type="project" value="InterPro"/>
</dbReference>
<dbReference type="OrthoDB" id="1742084at2759"/>
<feature type="compositionally biased region" description="Acidic residues" evidence="9">
    <location>
        <begin position="224"/>
        <end position="235"/>
    </location>
</feature>
<evidence type="ECO:0000256" key="9">
    <source>
        <dbReference type="SAM" id="MobiDB-lite"/>
    </source>
</evidence>
<organism evidence="12 13">
    <name type="scientific">Coleophoma cylindrospora</name>
    <dbReference type="NCBI Taxonomy" id="1849047"/>
    <lineage>
        <taxon>Eukaryota</taxon>
        <taxon>Fungi</taxon>
        <taxon>Dikarya</taxon>
        <taxon>Ascomycota</taxon>
        <taxon>Pezizomycotina</taxon>
        <taxon>Leotiomycetes</taxon>
        <taxon>Helotiales</taxon>
        <taxon>Dermateaceae</taxon>
        <taxon>Coleophoma</taxon>
    </lineage>
</organism>
<dbReference type="Gene3D" id="2.30.30.490">
    <property type="match status" value="1"/>
</dbReference>
<feature type="compositionally biased region" description="Pro residues" evidence="9">
    <location>
        <begin position="582"/>
        <end position="599"/>
    </location>
</feature>
<comment type="caution">
    <text evidence="12">The sequence shown here is derived from an EMBL/GenBank/DDBJ whole genome shotgun (WGS) entry which is preliminary data.</text>
</comment>
<dbReference type="CDD" id="cd04717">
    <property type="entry name" value="BAH_polybromo"/>
    <property type="match status" value="1"/>
</dbReference>
<dbReference type="InterPro" id="IPR043151">
    <property type="entry name" value="BAH_sf"/>
</dbReference>
<protein>
    <submittedName>
        <fullName evidence="12">Uncharacterized protein</fullName>
    </submittedName>
</protein>
<evidence type="ECO:0000313" key="13">
    <source>
        <dbReference type="Proteomes" id="UP000256645"/>
    </source>
</evidence>
<dbReference type="GO" id="GO:0003682">
    <property type="term" value="F:chromatin binding"/>
    <property type="evidence" value="ECO:0007669"/>
    <property type="project" value="InterPro"/>
</dbReference>
<dbReference type="PANTHER" id="PTHR16062:SF21">
    <property type="entry name" value="CHROMATIN STRUCTURE-REMODELING COMPLEX SUBUNIT RSC1-RELATED"/>
    <property type="match status" value="1"/>
</dbReference>
<dbReference type="PRINTS" id="PR00503">
    <property type="entry name" value="BROMODOMAIN"/>
</dbReference>
<evidence type="ECO:0000259" key="11">
    <source>
        <dbReference type="PROSITE" id="PS51038"/>
    </source>
</evidence>
<keyword evidence="4" id="KW-0805">Transcription regulation</keyword>
<dbReference type="SUPFAM" id="SSF47370">
    <property type="entry name" value="Bromodomain"/>
    <property type="match status" value="2"/>
</dbReference>
<dbReference type="SMART" id="SM00297">
    <property type="entry name" value="BROMO"/>
    <property type="match status" value="2"/>
</dbReference>
<dbReference type="PROSITE" id="PS50014">
    <property type="entry name" value="BROMODOMAIN_2"/>
    <property type="match status" value="2"/>
</dbReference>
<evidence type="ECO:0000256" key="7">
    <source>
        <dbReference type="ARBA" id="ARBA00023242"/>
    </source>
</evidence>
<proteinExistence type="predicted"/>
<evidence type="ECO:0000256" key="6">
    <source>
        <dbReference type="ARBA" id="ARBA00023163"/>
    </source>
</evidence>
<dbReference type="InterPro" id="IPR001487">
    <property type="entry name" value="Bromodomain"/>
</dbReference>
<dbReference type="PROSITE" id="PS51038">
    <property type="entry name" value="BAH"/>
    <property type="match status" value="1"/>
</dbReference>
<feature type="region of interest" description="Disordered" evidence="9">
    <location>
        <begin position="559"/>
        <end position="744"/>
    </location>
</feature>